<dbReference type="PANTHER" id="PTHR13806:SF31">
    <property type="entry name" value="FLOTILLIN-LIKE PROTEIN 1-RELATED"/>
    <property type="match status" value="1"/>
</dbReference>
<keyword evidence="10" id="KW-1185">Reference proteome</keyword>
<feature type="compositionally biased region" description="Polar residues" evidence="7">
    <location>
        <begin position="426"/>
        <end position="436"/>
    </location>
</feature>
<comment type="subcellular location">
    <subcellularLocation>
        <location evidence="1">Cell membrane</location>
    </subcellularLocation>
</comment>
<feature type="domain" description="Band 7" evidence="8">
    <location>
        <begin position="7"/>
        <end position="186"/>
    </location>
</feature>
<dbReference type="EMBL" id="CAJVPL010001178">
    <property type="protein sequence ID" value="CAG8557303.1"/>
    <property type="molecule type" value="Genomic_DNA"/>
</dbReference>
<evidence type="ECO:0000256" key="5">
    <source>
        <dbReference type="RuleBase" id="RU366054"/>
    </source>
</evidence>
<name>A0A9N9B8Q8_9GLOM</name>
<feature type="region of interest" description="Disordered" evidence="7">
    <location>
        <begin position="416"/>
        <end position="436"/>
    </location>
</feature>
<dbReference type="InterPro" id="IPR036013">
    <property type="entry name" value="Band_7/SPFH_dom_sf"/>
</dbReference>
<evidence type="ECO:0000256" key="6">
    <source>
        <dbReference type="SAM" id="Coils"/>
    </source>
</evidence>
<gene>
    <name evidence="9" type="ORF">AGERDE_LOCUS6976</name>
</gene>
<dbReference type="OrthoDB" id="6080404at2759"/>
<keyword evidence="4" id="KW-0472">Membrane</keyword>
<keyword evidence="6" id="KW-0175">Coiled coil</keyword>
<dbReference type="InterPro" id="IPR001107">
    <property type="entry name" value="Band_7"/>
</dbReference>
<proteinExistence type="inferred from homology"/>
<dbReference type="Proteomes" id="UP000789831">
    <property type="component" value="Unassembled WGS sequence"/>
</dbReference>
<dbReference type="GO" id="GO:0005886">
    <property type="term" value="C:plasma membrane"/>
    <property type="evidence" value="ECO:0007669"/>
    <property type="project" value="UniProtKB-SubCell"/>
</dbReference>
<evidence type="ECO:0000256" key="4">
    <source>
        <dbReference type="ARBA" id="ARBA00023136"/>
    </source>
</evidence>
<dbReference type="InterPro" id="IPR027705">
    <property type="entry name" value="Flotillin_fam"/>
</dbReference>
<reference evidence="9" key="1">
    <citation type="submission" date="2021-06" db="EMBL/GenBank/DDBJ databases">
        <authorList>
            <person name="Kallberg Y."/>
            <person name="Tangrot J."/>
            <person name="Rosling A."/>
        </authorList>
    </citation>
    <scope>NUCLEOTIDE SEQUENCE</scope>
    <source>
        <strain evidence="9">MT106</strain>
    </source>
</reference>
<comment type="similarity">
    <text evidence="2 5">Belongs to the band 7/mec-2 family. Flotillin subfamily.</text>
</comment>
<evidence type="ECO:0000256" key="3">
    <source>
        <dbReference type="ARBA" id="ARBA00022475"/>
    </source>
</evidence>
<dbReference type="CDD" id="cd03399">
    <property type="entry name" value="SPFH_flotillin"/>
    <property type="match status" value="1"/>
</dbReference>
<evidence type="ECO:0000256" key="1">
    <source>
        <dbReference type="ARBA" id="ARBA00004236"/>
    </source>
</evidence>
<protein>
    <submittedName>
        <fullName evidence="9">3256_t:CDS:1</fullName>
    </submittedName>
</protein>
<evidence type="ECO:0000259" key="8">
    <source>
        <dbReference type="Pfam" id="PF01145"/>
    </source>
</evidence>
<dbReference type="Pfam" id="PF01145">
    <property type="entry name" value="Band_7"/>
    <property type="match status" value="1"/>
</dbReference>
<comment type="caution">
    <text evidence="9">The sequence shown here is derived from an EMBL/GenBank/DDBJ whole genome shotgun (WGS) entry which is preliminary data.</text>
</comment>
<keyword evidence="3" id="KW-1003">Cell membrane</keyword>
<evidence type="ECO:0000256" key="7">
    <source>
        <dbReference type="SAM" id="MobiDB-lite"/>
    </source>
</evidence>
<dbReference type="Gene3D" id="3.30.479.30">
    <property type="entry name" value="Band 7 domain"/>
    <property type="match status" value="1"/>
</dbReference>
<sequence>MATYRISNPNQYLVRTGAFIDDLKLGKKGWVLIGQRHSFFDITPVNYTLDLQAMSAEKLEFNLPAVFTIGPKDDPECLLRYARLLASKDKDKKSDHVRDIVRGIIEGETRVIAAGLTMEEIFQERKGFKDQVIKNVQAELDQFGLFIYNANVKQLQDTQGSEYFAYMRMKTHEGAVNQAKVDVAEARYRGDVGAKEREGLTRRENAKIEADTLISENERKVSIAQAEMALATKKSEFDQKTKIAAIEAAQAATMREAELQKQVEERRLLSETERLRVELVAKANAEYEAAKAKAEAKLYTAQKEAEAALYQKQKEAEGVLAVYNAQAKGIQQLMQAFGNDRSAALQYIMIERGLYVQLAKENAAAVKGLNPKITVWNTGAEGSSSNGMGPVADIFKSLPPLLSTIQDQTGISPPTWLAGMPEGKGSFSTPVTPATK</sequence>
<organism evidence="9 10">
    <name type="scientific">Ambispora gerdemannii</name>
    <dbReference type="NCBI Taxonomy" id="144530"/>
    <lineage>
        <taxon>Eukaryota</taxon>
        <taxon>Fungi</taxon>
        <taxon>Fungi incertae sedis</taxon>
        <taxon>Mucoromycota</taxon>
        <taxon>Glomeromycotina</taxon>
        <taxon>Glomeromycetes</taxon>
        <taxon>Archaeosporales</taxon>
        <taxon>Ambisporaceae</taxon>
        <taxon>Ambispora</taxon>
    </lineage>
</organism>
<accession>A0A9N9B8Q8</accession>
<dbReference type="SUPFAM" id="SSF117892">
    <property type="entry name" value="Band 7/SPFH domain"/>
    <property type="match status" value="1"/>
</dbReference>
<dbReference type="AlphaFoldDB" id="A0A9N9B8Q8"/>
<evidence type="ECO:0000256" key="2">
    <source>
        <dbReference type="ARBA" id="ARBA00007161"/>
    </source>
</evidence>
<dbReference type="PANTHER" id="PTHR13806">
    <property type="entry name" value="FLOTILLIN-RELATED"/>
    <property type="match status" value="1"/>
</dbReference>
<evidence type="ECO:0000313" key="9">
    <source>
        <dbReference type="EMBL" id="CAG8557303.1"/>
    </source>
</evidence>
<feature type="coiled-coil region" evidence="6">
    <location>
        <begin position="254"/>
        <end position="304"/>
    </location>
</feature>
<evidence type="ECO:0000313" key="10">
    <source>
        <dbReference type="Proteomes" id="UP000789831"/>
    </source>
</evidence>